<evidence type="ECO:0000256" key="5">
    <source>
        <dbReference type="ARBA" id="ARBA00022729"/>
    </source>
</evidence>
<dbReference type="GO" id="GO:0005615">
    <property type="term" value="C:extracellular space"/>
    <property type="evidence" value="ECO:0007669"/>
    <property type="project" value="UniProtKB-ARBA"/>
</dbReference>
<comment type="catalytic activity">
    <reaction evidence="9 10">
        <text>L-arginyl-[protein] + NAD(+) = N(omega)-(ADP-D-ribosyl)-L-arginyl-[protein] + nicotinamide + H(+)</text>
        <dbReference type="Rhea" id="RHEA:19149"/>
        <dbReference type="Rhea" id="RHEA-COMP:10532"/>
        <dbReference type="Rhea" id="RHEA-COMP:15087"/>
        <dbReference type="ChEBI" id="CHEBI:15378"/>
        <dbReference type="ChEBI" id="CHEBI:17154"/>
        <dbReference type="ChEBI" id="CHEBI:29965"/>
        <dbReference type="ChEBI" id="CHEBI:57540"/>
        <dbReference type="ChEBI" id="CHEBI:142554"/>
        <dbReference type="EC" id="2.4.2.31"/>
    </reaction>
</comment>
<keyword evidence="3 10" id="KW-0808">Transferase</keyword>
<keyword evidence="7 10" id="KW-0520">NAD</keyword>
<evidence type="ECO:0000256" key="2">
    <source>
        <dbReference type="ARBA" id="ARBA00022676"/>
    </source>
</evidence>
<dbReference type="GO" id="GO:0046677">
    <property type="term" value="P:response to antibiotic"/>
    <property type="evidence" value="ECO:0007669"/>
    <property type="project" value="UniProtKB-ARBA"/>
</dbReference>
<sequence>MKVTILALLAMAMATMTVDVIPLDMAPDSFDDQYQGCGPAMKVALPALNRSEFQQNEEFAVVWVKAAAKWQSRGPPESPLSADQATAIMAFTMTDPRTFNDVVHVVGRSRQEYRDNFRLKTLHFLLTDALATLRDAQKGQCREAFLKVCDTRFETQPGETIRFGHFMPVFPSKQIGECPGETMLELHTCHGVEIQFFSEHPEPEIVLIPPFETFKVTQYTQKGDKTQIQLQSTGTYSKYNCDPMFTLPLSPQCSPGPQSYSQSSPPSRPQFHSQSLDPVGHSLPPQHPPGALMAPPCKPSPMSPPPYDPIVPQLLTPKLAGENSLMEMEVSESWNS</sequence>
<dbReference type="PANTHER" id="PTHR10339">
    <property type="entry name" value="ADP-RIBOSYLTRANSFERASE"/>
    <property type="match status" value="1"/>
</dbReference>
<proteinExistence type="inferred from homology"/>
<organism evidence="12 13">
    <name type="scientific">Zonotrichia albicollis</name>
    <name type="common">White-throated sparrow</name>
    <name type="synonym">Fringilla albicollis</name>
    <dbReference type="NCBI Taxonomy" id="44394"/>
    <lineage>
        <taxon>Eukaryota</taxon>
        <taxon>Metazoa</taxon>
        <taxon>Chordata</taxon>
        <taxon>Craniata</taxon>
        <taxon>Vertebrata</taxon>
        <taxon>Euteleostomi</taxon>
        <taxon>Archelosauria</taxon>
        <taxon>Archosauria</taxon>
        <taxon>Dinosauria</taxon>
        <taxon>Saurischia</taxon>
        <taxon>Theropoda</taxon>
        <taxon>Coelurosauria</taxon>
        <taxon>Aves</taxon>
        <taxon>Neognathae</taxon>
        <taxon>Neoaves</taxon>
        <taxon>Telluraves</taxon>
        <taxon>Australaves</taxon>
        <taxon>Passeriformes</taxon>
        <taxon>Passerellidae</taxon>
        <taxon>Zonotrichia</taxon>
    </lineage>
</organism>
<evidence type="ECO:0000256" key="3">
    <source>
        <dbReference type="ARBA" id="ARBA00022679"/>
    </source>
</evidence>
<dbReference type="PROSITE" id="PS51996">
    <property type="entry name" value="TR_MART"/>
    <property type="match status" value="1"/>
</dbReference>
<dbReference type="GO" id="GO:0106274">
    <property type="term" value="F:NAD+-protein-arginine ADP-ribosyltransferase activity"/>
    <property type="evidence" value="ECO:0007669"/>
    <property type="project" value="UniProtKB-EC"/>
</dbReference>
<dbReference type="Proteomes" id="UP000694413">
    <property type="component" value="Unassembled WGS sequence"/>
</dbReference>
<keyword evidence="5 10" id="KW-0732">Signal</keyword>
<evidence type="ECO:0000256" key="4">
    <source>
        <dbReference type="ARBA" id="ARBA00022695"/>
    </source>
</evidence>
<evidence type="ECO:0000256" key="11">
    <source>
        <dbReference type="SAM" id="MobiDB-lite"/>
    </source>
</evidence>
<dbReference type="Gene3D" id="3.90.176.10">
    <property type="entry name" value="Toxin ADP-ribosyltransferase, Chain A, domain 1"/>
    <property type="match status" value="1"/>
</dbReference>
<dbReference type="PRINTS" id="PR00970">
    <property type="entry name" value="RIBTRNSFRASE"/>
</dbReference>
<dbReference type="EC" id="2.4.2.31" evidence="10"/>
<feature type="compositionally biased region" description="Low complexity" evidence="11">
    <location>
        <begin position="252"/>
        <end position="275"/>
    </location>
</feature>
<dbReference type="GO" id="GO:0003950">
    <property type="term" value="F:NAD+ poly-ADP-ribosyltransferase activity"/>
    <property type="evidence" value="ECO:0007669"/>
    <property type="project" value="TreeGrafter"/>
</dbReference>
<evidence type="ECO:0000256" key="9">
    <source>
        <dbReference type="ARBA" id="ARBA00047597"/>
    </source>
</evidence>
<keyword evidence="8" id="KW-1015">Disulfide bond</keyword>
<dbReference type="GO" id="GO:0016779">
    <property type="term" value="F:nucleotidyltransferase activity"/>
    <property type="evidence" value="ECO:0007669"/>
    <property type="project" value="UniProtKB-KW"/>
</dbReference>
<dbReference type="GO" id="GO:0044194">
    <property type="term" value="C:cytolytic granule"/>
    <property type="evidence" value="ECO:0007669"/>
    <property type="project" value="UniProtKB-ARBA"/>
</dbReference>
<feature type="region of interest" description="Disordered" evidence="11">
    <location>
        <begin position="252"/>
        <end position="315"/>
    </location>
</feature>
<dbReference type="Ensembl" id="ENSZALT00000013035.1">
    <property type="protein sequence ID" value="ENSZALP00000009316.1"/>
    <property type="gene ID" value="ENSZALG00000008019.1"/>
</dbReference>
<feature type="compositionally biased region" description="Pro residues" evidence="11">
    <location>
        <begin position="296"/>
        <end position="309"/>
    </location>
</feature>
<evidence type="ECO:0000313" key="12">
    <source>
        <dbReference type="Ensembl" id="ENSZALP00000009316.1"/>
    </source>
</evidence>
<dbReference type="SUPFAM" id="SSF56399">
    <property type="entry name" value="ADP-ribosylation"/>
    <property type="match status" value="1"/>
</dbReference>
<evidence type="ECO:0000256" key="10">
    <source>
        <dbReference type="RuleBase" id="RU361228"/>
    </source>
</evidence>
<feature type="chain" id="PRO_5034643773" description="NAD(P)(+)--arginine ADP-ribosyltransferase" evidence="10">
    <location>
        <begin position="18"/>
        <end position="336"/>
    </location>
</feature>
<dbReference type="InterPro" id="IPR050999">
    <property type="entry name" value="ADP-ribosyltransferase_ARG"/>
</dbReference>
<evidence type="ECO:0000256" key="8">
    <source>
        <dbReference type="ARBA" id="ARBA00023157"/>
    </source>
</evidence>
<dbReference type="PANTHER" id="PTHR10339:SF19">
    <property type="entry name" value="GPI-LINKED NAD(P)(+)--ARGININE ADP-RIBOSYLTRANSFERASE 1"/>
    <property type="match status" value="1"/>
</dbReference>
<dbReference type="FunFam" id="3.90.176.10:FF:000001">
    <property type="entry name" value="NAD(P)(+)--arginine ADP-ribosyltransferase"/>
    <property type="match status" value="1"/>
</dbReference>
<dbReference type="AlphaFoldDB" id="A0A8D2MNQ2"/>
<evidence type="ECO:0000256" key="1">
    <source>
        <dbReference type="ARBA" id="ARBA00009558"/>
    </source>
</evidence>
<evidence type="ECO:0000256" key="6">
    <source>
        <dbReference type="ARBA" id="ARBA00022857"/>
    </source>
</evidence>
<keyword evidence="6 10" id="KW-0521">NADP</keyword>
<protein>
    <recommendedName>
        <fullName evidence="10">NAD(P)(+)--arginine ADP-ribosyltransferase</fullName>
        <ecNumber evidence="10">2.4.2.31</ecNumber>
    </recommendedName>
    <alternativeName>
        <fullName evidence="10">Mono(ADP-ribosyl)transferase</fullName>
    </alternativeName>
</protein>
<name>A0A8D2MNQ2_ZONAL</name>
<dbReference type="Pfam" id="PF01129">
    <property type="entry name" value="ART"/>
    <property type="match status" value="1"/>
</dbReference>
<keyword evidence="13" id="KW-1185">Reference proteome</keyword>
<reference evidence="12" key="2">
    <citation type="submission" date="2025-09" db="UniProtKB">
        <authorList>
            <consortium name="Ensembl"/>
        </authorList>
    </citation>
    <scope>IDENTIFICATION</scope>
</reference>
<evidence type="ECO:0000256" key="7">
    <source>
        <dbReference type="ARBA" id="ARBA00023027"/>
    </source>
</evidence>
<reference evidence="12" key="1">
    <citation type="submission" date="2025-08" db="UniProtKB">
        <authorList>
            <consortium name="Ensembl"/>
        </authorList>
    </citation>
    <scope>IDENTIFICATION</scope>
</reference>
<evidence type="ECO:0000313" key="13">
    <source>
        <dbReference type="Proteomes" id="UP000694413"/>
    </source>
</evidence>
<feature type="signal peptide" evidence="10">
    <location>
        <begin position="1"/>
        <end position="17"/>
    </location>
</feature>
<keyword evidence="4" id="KW-0548">Nucleotidyltransferase</keyword>
<keyword evidence="2 10" id="KW-0328">Glycosyltransferase</keyword>
<dbReference type="InterPro" id="IPR000768">
    <property type="entry name" value="ART"/>
</dbReference>
<accession>A0A8D2MNQ2</accession>
<comment type="similarity">
    <text evidence="1 10">Belongs to the Arg-specific ADP-ribosyltransferase family.</text>
</comment>